<dbReference type="AlphaFoldDB" id="A0A1L9NZ32"/>
<evidence type="ECO:0000313" key="2">
    <source>
        <dbReference type="Proteomes" id="UP000184514"/>
    </source>
</evidence>
<keyword evidence="2" id="KW-1185">Reference proteome</keyword>
<evidence type="ECO:0000313" key="1">
    <source>
        <dbReference type="EMBL" id="OJI94516.1"/>
    </source>
</evidence>
<comment type="caution">
    <text evidence="1">The sequence shown here is derived from an EMBL/GenBank/DDBJ whole genome shotgun (WGS) entry which is preliminary data.</text>
</comment>
<reference evidence="1 2" key="1">
    <citation type="submission" date="2016-10" db="EMBL/GenBank/DDBJ databases">
        <title>Genome sequence of Planktotalea frisia SH6-1.</title>
        <authorList>
            <person name="Poehlein A."/>
            <person name="Bakenhus I."/>
            <person name="Voget S."/>
            <person name="Brinkhoff T."/>
            <person name="Simon M."/>
        </authorList>
    </citation>
    <scope>NUCLEOTIDE SEQUENCE [LARGE SCALE GENOMIC DNA]</scope>
    <source>
        <strain evidence="1 2">SH6-1</strain>
    </source>
</reference>
<organism evidence="1 2">
    <name type="scientific">Planktotalea frisia</name>
    <dbReference type="NCBI Taxonomy" id="696762"/>
    <lineage>
        <taxon>Bacteria</taxon>
        <taxon>Pseudomonadati</taxon>
        <taxon>Pseudomonadota</taxon>
        <taxon>Alphaproteobacteria</taxon>
        <taxon>Rhodobacterales</taxon>
        <taxon>Paracoccaceae</taxon>
        <taxon>Planktotalea</taxon>
    </lineage>
</organism>
<dbReference type="EMBL" id="MLCB01000091">
    <property type="protein sequence ID" value="OJI94516.1"/>
    <property type="molecule type" value="Genomic_DNA"/>
</dbReference>
<proteinExistence type="predicted"/>
<dbReference type="Proteomes" id="UP000184514">
    <property type="component" value="Unassembled WGS sequence"/>
</dbReference>
<sequence length="65" mass="7304">MVDLTNNKIRPFFHIKNFKDGVADAVLGRTMTKAGRSSEYEEGYQFGLTLIGTDDLGDLAYDEEE</sequence>
<name>A0A1L9NZ32_9RHOB</name>
<protein>
    <submittedName>
        <fullName evidence="1">Uncharacterized protein</fullName>
    </submittedName>
</protein>
<dbReference type="RefSeq" id="WP_072629702.1">
    <property type="nucleotide sequence ID" value="NZ_MLCB01000091.1"/>
</dbReference>
<gene>
    <name evidence="1" type="ORF">PFRI_10650</name>
</gene>
<accession>A0A1L9NZ32</accession>